<dbReference type="AlphaFoldDB" id="A0A1H1TRK1"/>
<dbReference type="RefSeq" id="WP_083372401.1">
    <property type="nucleotide sequence ID" value="NZ_LT629776.1"/>
</dbReference>
<dbReference type="Proteomes" id="UP000185663">
    <property type="component" value="Chromosome I"/>
</dbReference>
<dbReference type="PANTHER" id="PTHR34351">
    <property type="entry name" value="SLR1927 PROTEIN-RELATED"/>
    <property type="match status" value="1"/>
</dbReference>
<name>A0A1H1TRK1_9CELL</name>
<keyword evidence="1" id="KW-0472">Membrane</keyword>
<evidence type="ECO:0000256" key="1">
    <source>
        <dbReference type="SAM" id="Phobius"/>
    </source>
</evidence>
<reference evidence="3 4" key="1">
    <citation type="submission" date="2016-10" db="EMBL/GenBank/DDBJ databases">
        <authorList>
            <person name="de Groot N.N."/>
        </authorList>
    </citation>
    <scope>NUCLEOTIDE SEQUENCE [LARGE SCALE GENOMIC DNA]</scope>
    <source>
        <strain evidence="3 4">DSM 22126</strain>
    </source>
</reference>
<feature type="transmembrane region" description="Helical" evidence="1">
    <location>
        <begin position="12"/>
        <end position="31"/>
    </location>
</feature>
<dbReference type="eggNOG" id="COG1721">
    <property type="taxonomic scope" value="Bacteria"/>
</dbReference>
<evidence type="ECO:0000259" key="2">
    <source>
        <dbReference type="Pfam" id="PF01882"/>
    </source>
</evidence>
<accession>A0A1H1TRK1</accession>
<dbReference type="InterPro" id="IPR002881">
    <property type="entry name" value="DUF58"/>
</dbReference>
<dbReference type="PANTHER" id="PTHR34351:SF1">
    <property type="entry name" value="SLR1927 PROTEIN"/>
    <property type="match status" value="1"/>
</dbReference>
<feature type="transmembrane region" description="Helical" evidence="1">
    <location>
        <begin position="37"/>
        <end position="56"/>
    </location>
</feature>
<keyword evidence="4" id="KW-1185">Reference proteome</keyword>
<dbReference type="STRING" id="545619.SAMN04489860_1981"/>
<keyword evidence="1" id="KW-0812">Transmembrane</keyword>
<organism evidence="3 4">
    <name type="scientific">Paraoerskovia marina</name>
    <dbReference type="NCBI Taxonomy" id="545619"/>
    <lineage>
        <taxon>Bacteria</taxon>
        <taxon>Bacillati</taxon>
        <taxon>Actinomycetota</taxon>
        <taxon>Actinomycetes</taxon>
        <taxon>Micrococcales</taxon>
        <taxon>Cellulomonadaceae</taxon>
        <taxon>Paraoerskovia</taxon>
    </lineage>
</organism>
<dbReference type="OrthoDB" id="9812729at2"/>
<gene>
    <name evidence="3" type="ORF">SAMN04489860_1981</name>
</gene>
<proteinExistence type="predicted"/>
<protein>
    <submittedName>
        <fullName evidence="3">Uncharacterized conserved protein, DUF58 family, contains vWF domain</fullName>
    </submittedName>
</protein>
<evidence type="ECO:0000313" key="4">
    <source>
        <dbReference type="Proteomes" id="UP000185663"/>
    </source>
</evidence>
<sequence length="428" mass="45703">MGRHSRRVRLTSRGVGLVIGGLLLVATGVVLDLSDLVALGSSAVLACLVAVVVASVSRLDRGSAAVHVHRRVEPAPTTRDRPTIAHLRVSAGTSALSRARLARLRLTEQAATELTRGRALDARVRTSPQHLDVSYPLRPPLRGRWPLGPLRVTQTDVFGLVRTRQSLGATLTVAVRPRVHELPVQPDRAFENSRTSSVGVRAPSPDDTMVRDYVVGDDPRRVHWSSAARRGRLIVRADESSATAPATVLFDRGLLGSGDTGRRPASGEWSLELAVSGAVATLAGGQRTRFVVTAPRPRRTDEYVTARSSEGRDRIVDSTVDLVGHSGTAERDASIAATVARLRASHDPGELVFAVLAPLSGQARRAVAGLATPGTHHAVVVAPDRNPDDLVDAESTADALRRAGWIAIAAPRHATVTQMWDQIMEAAR</sequence>
<evidence type="ECO:0000313" key="3">
    <source>
        <dbReference type="EMBL" id="SDS62903.1"/>
    </source>
</evidence>
<dbReference type="Pfam" id="PF01882">
    <property type="entry name" value="DUF58"/>
    <property type="match status" value="1"/>
</dbReference>
<dbReference type="EMBL" id="LT629776">
    <property type="protein sequence ID" value="SDS62903.1"/>
    <property type="molecule type" value="Genomic_DNA"/>
</dbReference>
<feature type="domain" description="DUF58" evidence="2">
    <location>
        <begin position="210"/>
        <end position="293"/>
    </location>
</feature>
<keyword evidence="1" id="KW-1133">Transmembrane helix</keyword>